<dbReference type="AlphaFoldDB" id="A0A5B8UYB3"/>
<dbReference type="GO" id="GO:0031640">
    <property type="term" value="P:killing of cells of another organism"/>
    <property type="evidence" value="ECO:0007669"/>
    <property type="project" value="UniProtKB-KW"/>
</dbReference>
<gene>
    <name evidence="8" type="ORF">FRZ54_12350</name>
</gene>
<name>A0A5B8UYB3_9SPHI</name>
<dbReference type="EC" id="3.2.1.17" evidence="7"/>
<evidence type="ECO:0000313" key="9">
    <source>
        <dbReference type="Proteomes" id="UP000321479"/>
    </source>
</evidence>
<evidence type="ECO:0000256" key="2">
    <source>
        <dbReference type="ARBA" id="ARBA00022529"/>
    </source>
</evidence>
<dbReference type="GO" id="GO:0016998">
    <property type="term" value="P:cell wall macromolecule catabolic process"/>
    <property type="evidence" value="ECO:0007669"/>
    <property type="project" value="InterPro"/>
</dbReference>
<comment type="similarity">
    <text evidence="7">Belongs to the glycosyl hydrolase 24 family.</text>
</comment>
<dbReference type="Proteomes" id="UP000321479">
    <property type="component" value="Chromosome"/>
</dbReference>
<proteinExistence type="inferred from homology"/>
<dbReference type="Pfam" id="PF00959">
    <property type="entry name" value="Phage_lysozyme"/>
    <property type="match status" value="1"/>
</dbReference>
<dbReference type="GO" id="GO:0003796">
    <property type="term" value="F:lysozyme activity"/>
    <property type="evidence" value="ECO:0007669"/>
    <property type="project" value="UniProtKB-EC"/>
</dbReference>
<dbReference type="GO" id="GO:0009253">
    <property type="term" value="P:peptidoglycan catabolic process"/>
    <property type="evidence" value="ECO:0007669"/>
    <property type="project" value="InterPro"/>
</dbReference>
<dbReference type="KEGG" id="mgin:FRZ54_12350"/>
<keyword evidence="3 7" id="KW-0081">Bacteriolytic enzyme</keyword>
<dbReference type="EMBL" id="CP042436">
    <property type="protein sequence ID" value="QEC63331.1"/>
    <property type="molecule type" value="Genomic_DNA"/>
</dbReference>
<dbReference type="CDD" id="cd00737">
    <property type="entry name" value="lyz_endolysin_autolysin"/>
    <property type="match status" value="1"/>
</dbReference>
<dbReference type="HAMAP" id="MF_04110">
    <property type="entry name" value="ENDOLYSIN_T4"/>
    <property type="match status" value="1"/>
</dbReference>
<organism evidence="8 9">
    <name type="scientific">Mucilaginibacter ginsenosidivorans</name>
    <dbReference type="NCBI Taxonomy" id="398053"/>
    <lineage>
        <taxon>Bacteria</taxon>
        <taxon>Pseudomonadati</taxon>
        <taxon>Bacteroidota</taxon>
        <taxon>Sphingobacteriia</taxon>
        <taxon>Sphingobacteriales</taxon>
        <taxon>Sphingobacteriaceae</taxon>
        <taxon>Mucilaginibacter</taxon>
    </lineage>
</organism>
<dbReference type="PANTHER" id="PTHR38107">
    <property type="match status" value="1"/>
</dbReference>
<keyword evidence="5" id="KW-1035">Host cytoplasm</keyword>
<reference evidence="8 9" key="1">
    <citation type="journal article" date="2017" name="Curr. Microbiol.">
        <title>Mucilaginibacter ginsenosidivorans sp. nov., Isolated from Soil of Ginseng Field.</title>
        <authorList>
            <person name="Kim M.M."/>
            <person name="Siddiqi M.Z."/>
            <person name="Im W.T."/>
        </authorList>
    </citation>
    <scope>NUCLEOTIDE SEQUENCE [LARGE SCALE GENOMIC DNA]</scope>
    <source>
        <strain evidence="8 9">Gsoil 3017</strain>
    </source>
</reference>
<dbReference type="InterPro" id="IPR051018">
    <property type="entry name" value="Bacteriophage_GH24"/>
</dbReference>
<dbReference type="InterPro" id="IPR033907">
    <property type="entry name" value="Endolysin_autolysin"/>
</dbReference>
<accession>A0A5B8UYB3</accession>
<evidence type="ECO:0000313" key="8">
    <source>
        <dbReference type="EMBL" id="QEC63331.1"/>
    </source>
</evidence>
<evidence type="ECO:0000256" key="5">
    <source>
        <dbReference type="ARBA" id="ARBA00023200"/>
    </source>
</evidence>
<dbReference type="PANTHER" id="PTHR38107:SF3">
    <property type="entry name" value="LYSOZYME RRRD-RELATED"/>
    <property type="match status" value="1"/>
</dbReference>
<dbReference type="InterPro" id="IPR002196">
    <property type="entry name" value="Glyco_hydro_24"/>
</dbReference>
<keyword evidence="9" id="KW-1185">Reference proteome</keyword>
<dbReference type="OrthoDB" id="5327667at2"/>
<keyword evidence="2 7" id="KW-0929">Antimicrobial</keyword>
<dbReference type="InterPro" id="IPR023347">
    <property type="entry name" value="Lysozyme_dom_sf"/>
</dbReference>
<protein>
    <recommendedName>
        <fullName evidence="7">Lysozyme</fullName>
        <ecNumber evidence="7">3.2.1.17</ecNumber>
    </recommendedName>
</protein>
<dbReference type="InterPro" id="IPR023346">
    <property type="entry name" value="Lysozyme-like_dom_sf"/>
</dbReference>
<comment type="catalytic activity">
    <reaction evidence="1 7">
        <text>Hydrolysis of (1-&gt;4)-beta-linkages between N-acetylmuramic acid and N-acetyl-D-glucosamine residues in a peptidoglycan and between N-acetyl-D-glucosamine residues in chitodextrins.</text>
        <dbReference type="EC" id="3.2.1.17"/>
    </reaction>
</comment>
<evidence type="ECO:0000256" key="3">
    <source>
        <dbReference type="ARBA" id="ARBA00022638"/>
    </source>
</evidence>
<evidence type="ECO:0000256" key="7">
    <source>
        <dbReference type="RuleBase" id="RU003788"/>
    </source>
</evidence>
<evidence type="ECO:0000256" key="1">
    <source>
        <dbReference type="ARBA" id="ARBA00000632"/>
    </source>
</evidence>
<dbReference type="Gene3D" id="1.10.530.40">
    <property type="match status" value="1"/>
</dbReference>
<sequence>MKTSTSGVSLIKNFEGLSLSAYRDVAGVWTIGYGSTRYHDGKPVKPGDKLATREQADALLLNTLSQYEEAVNYYVKVPLQQAQFDALVSFTYNEGTGALKESTLLRKLNEKNYAAAADQLLLWDKVTDPKTGEKKAWPVLSRRRRQERDLFFSVSPNQIPV</sequence>
<dbReference type="GO" id="GO:0042742">
    <property type="term" value="P:defense response to bacterium"/>
    <property type="evidence" value="ECO:0007669"/>
    <property type="project" value="UniProtKB-KW"/>
</dbReference>
<dbReference type="InterPro" id="IPR034690">
    <property type="entry name" value="Endolysin_T4_type"/>
</dbReference>
<dbReference type="RefSeq" id="WP_147031907.1">
    <property type="nucleotide sequence ID" value="NZ_CP042436.1"/>
</dbReference>
<keyword evidence="4 7" id="KW-0378">Hydrolase</keyword>
<dbReference type="SUPFAM" id="SSF53955">
    <property type="entry name" value="Lysozyme-like"/>
    <property type="match status" value="1"/>
</dbReference>
<evidence type="ECO:0000256" key="6">
    <source>
        <dbReference type="ARBA" id="ARBA00023295"/>
    </source>
</evidence>
<keyword evidence="6 7" id="KW-0326">Glycosidase</keyword>
<evidence type="ECO:0000256" key="4">
    <source>
        <dbReference type="ARBA" id="ARBA00022801"/>
    </source>
</evidence>